<gene>
    <name evidence="1" type="ORF">BJP25_19560</name>
</gene>
<name>A0A1Q9LLB8_9PSEU</name>
<dbReference type="RefSeq" id="WP_075975437.1">
    <property type="nucleotide sequence ID" value="NZ_MKQR01000015.1"/>
</dbReference>
<evidence type="ECO:0000313" key="1">
    <source>
        <dbReference type="EMBL" id="OLR92826.1"/>
    </source>
</evidence>
<comment type="caution">
    <text evidence="1">The sequence shown here is derived from an EMBL/GenBank/DDBJ whole genome shotgun (WGS) entry which is preliminary data.</text>
</comment>
<dbReference type="NCBIfam" id="TIGR02913">
    <property type="entry name" value="HAF_rpt"/>
    <property type="match status" value="1"/>
</dbReference>
<protein>
    <recommendedName>
        <fullName evidence="3">HAF repeat-containing protein</fullName>
    </recommendedName>
</protein>
<organism evidence="1 2">
    <name type="scientific">Actinokineospora bangkokensis</name>
    <dbReference type="NCBI Taxonomy" id="1193682"/>
    <lineage>
        <taxon>Bacteria</taxon>
        <taxon>Bacillati</taxon>
        <taxon>Actinomycetota</taxon>
        <taxon>Actinomycetes</taxon>
        <taxon>Pseudonocardiales</taxon>
        <taxon>Pseudonocardiaceae</taxon>
        <taxon>Actinokineospora</taxon>
    </lineage>
</organism>
<keyword evidence="2" id="KW-1185">Reference proteome</keyword>
<dbReference type="Proteomes" id="UP000186040">
    <property type="component" value="Unassembled WGS sequence"/>
</dbReference>
<evidence type="ECO:0008006" key="3">
    <source>
        <dbReference type="Google" id="ProtNLM"/>
    </source>
</evidence>
<evidence type="ECO:0000313" key="2">
    <source>
        <dbReference type="Proteomes" id="UP000186040"/>
    </source>
</evidence>
<reference evidence="1 2" key="1">
    <citation type="submission" date="2016-10" db="EMBL/GenBank/DDBJ databases">
        <title>The Draft Genome Sequence of Actinokineospora bangkokensis 44EHWT reveals the biosynthetic pathway of antifungal compounds Thailandins with unusual extender unit butylmalonyl-CoA.</title>
        <authorList>
            <person name="Greule A."/>
            <person name="Intra B."/>
            <person name="Flemming S."/>
            <person name="Rommel M.G."/>
            <person name="Panbangred W."/>
            <person name="Bechthold A."/>
        </authorList>
    </citation>
    <scope>NUCLEOTIDE SEQUENCE [LARGE SCALE GENOMIC DNA]</scope>
    <source>
        <strain evidence="1 2">44EHW</strain>
    </source>
</reference>
<dbReference type="EMBL" id="MKQR01000015">
    <property type="protein sequence ID" value="OLR92826.1"/>
    <property type="molecule type" value="Genomic_DNA"/>
</dbReference>
<proteinExistence type="predicted"/>
<dbReference type="AlphaFoldDB" id="A0A1Q9LLB8"/>
<dbReference type="InterPro" id="IPR014262">
    <property type="entry name" value="HAF_rpt"/>
</dbReference>
<sequence>MPVAPALLAPAPPVLRALPTPLPGSTSAPLGITRSGLVVGHVRGPRARHPQAVVWRDGDPVVLGRGTPVGCNAHDEVIGTDAAVGAAVLWTGGRARPLVPPGAERSAGLGIADTGTAAVLGVRGGEQAVWTWRAGRWRCVGPGAHAVIGPRGDLAVRGPGGTRVHFGGWGPGLPVLAPRGGPPPEPVCVNAHGDVLFDLPDGHHHRAALWRGGRLTDLGTLGGRVTRTRTAGAGFGPHLNDAGEVAGTSTTADGLIHAFRWRAGDLVDLTPRNRTGSVAHSINARGDVAGVEVAAAAAGEDARLWPRHGDPVEYPSTGEHHYLAWVALAPTARWLVAADEGPGRGRRLVSSR</sequence>
<accession>A0A1Q9LLB8</accession>